<accession>A0AAE0FN63</accession>
<dbReference type="EMBL" id="LGRX02015969">
    <property type="protein sequence ID" value="KAK3262765.1"/>
    <property type="molecule type" value="Genomic_DNA"/>
</dbReference>
<dbReference type="InterPro" id="IPR036691">
    <property type="entry name" value="Endo/exonu/phosph_ase_sf"/>
</dbReference>
<dbReference type="PANTHER" id="PTHR11200">
    <property type="entry name" value="INOSITOL 5-PHOSPHATASE"/>
    <property type="match status" value="1"/>
</dbReference>
<evidence type="ECO:0000313" key="5">
    <source>
        <dbReference type="Proteomes" id="UP001190700"/>
    </source>
</evidence>
<dbReference type="Pfam" id="PF00168">
    <property type="entry name" value="C2"/>
    <property type="match status" value="1"/>
</dbReference>
<dbReference type="CDD" id="cd00030">
    <property type="entry name" value="C2"/>
    <property type="match status" value="1"/>
</dbReference>
<proteinExistence type="inferred from homology"/>
<sequence length="425" mass="47499">MRQIILNLRSTAAGISIELTSPLFPGVKGDERTPKLPFFRHALKLIEDEKYNELLKFDQLRKAMKEGQAFLGFVEGSLQFPPTFKVERSEPMVWSSVRMPSWCDRILWRSIEPKFFCQTSFYSAPSITTSDHKPVAATFRLTTINKQHLPSAEHTKNEFGMQRVATTSSDAGVVARPRSQAEEQGRRTWSNSLKKGMQKRLTTIIGGGNEKLHTGSSVIDARQLAYAPKSWILHIKEVRAVGIQVCELYGGALDPYVLFLGTALQQPAHTAVLRHTLSPVWRDKNVPDLLLVDGSEHCVQSLTLLFVVRDFDSMSSDNLIGSGVIPLAELLKNTRPGLPIKFNVPILSHGVSAGRFTGEMTLTDRGLNQPKTLRRLNTNHRRPSFESMWRGLQESRPRKGLGQEPSEENGSDKVSEENGSDKVVA</sequence>
<dbReference type="PROSITE" id="PS50004">
    <property type="entry name" value="C2"/>
    <property type="match status" value="1"/>
</dbReference>
<name>A0AAE0FN63_9CHLO</name>
<dbReference type="SUPFAM" id="SSF49562">
    <property type="entry name" value="C2 domain (Calcium/lipid-binding domain, CaLB)"/>
    <property type="match status" value="1"/>
</dbReference>
<dbReference type="AlphaFoldDB" id="A0AAE0FN63"/>
<dbReference type="InterPro" id="IPR000300">
    <property type="entry name" value="IPPc"/>
</dbReference>
<dbReference type="InterPro" id="IPR000008">
    <property type="entry name" value="C2_dom"/>
</dbReference>
<dbReference type="PANTHER" id="PTHR11200:SF291">
    <property type="entry name" value="INOSITOL 5-PHOSPHATASE"/>
    <property type="match status" value="1"/>
</dbReference>
<dbReference type="InterPro" id="IPR035892">
    <property type="entry name" value="C2_domain_sf"/>
</dbReference>
<feature type="region of interest" description="Disordered" evidence="2">
    <location>
        <begin position="378"/>
        <end position="425"/>
    </location>
</feature>
<evidence type="ECO:0000313" key="4">
    <source>
        <dbReference type="EMBL" id="KAK3262765.1"/>
    </source>
</evidence>
<dbReference type="GO" id="GO:0046856">
    <property type="term" value="P:phosphatidylinositol dephosphorylation"/>
    <property type="evidence" value="ECO:0007669"/>
    <property type="project" value="InterPro"/>
</dbReference>
<dbReference type="GO" id="GO:0004439">
    <property type="term" value="F:phosphatidylinositol-4,5-bisphosphate 5-phosphatase activity"/>
    <property type="evidence" value="ECO:0007669"/>
    <property type="project" value="TreeGrafter"/>
</dbReference>
<feature type="compositionally biased region" description="Basic and acidic residues" evidence="2">
    <location>
        <begin position="410"/>
        <end position="425"/>
    </location>
</feature>
<protein>
    <recommendedName>
        <fullName evidence="3">C2 domain-containing protein</fullName>
    </recommendedName>
</protein>
<feature type="domain" description="C2" evidence="3">
    <location>
        <begin position="213"/>
        <end position="340"/>
    </location>
</feature>
<dbReference type="SMART" id="SM00239">
    <property type="entry name" value="C2"/>
    <property type="match status" value="1"/>
</dbReference>
<reference evidence="4 5" key="1">
    <citation type="journal article" date="2015" name="Genome Biol. Evol.">
        <title>Comparative Genomics of a Bacterivorous Green Alga Reveals Evolutionary Causalities and Consequences of Phago-Mixotrophic Mode of Nutrition.</title>
        <authorList>
            <person name="Burns J.A."/>
            <person name="Paasch A."/>
            <person name="Narechania A."/>
            <person name="Kim E."/>
        </authorList>
    </citation>
    <scope>NUCLEOTIDE SEQUENCE [LARGE SCALE GENOMIC DNA]</scope>
    <source>
        <strain evidence="4 5">PLY_AMNH</strain>
    </source>
</reference>
<dbReference type="SUPFAM" id="SSF56219">
    <property type="entry name" value="DNase I-like"/>
    <property type="match status" value="1"/>
</dbReference>
<dbReference type="InterPro" id="IPR046985">
    <property type="entry name" value="IP5"/>
</dbReference>
<dbReference type="Proteomes" id="UP001190700">
    <property type="component" value="Unassembled WGS sequence"/>
</dbReference>
<evidence type="ECO:0000256" key="2">
    <source>
        <dbReference type="SAM" id="MobiDB-lite"/>
    </source>
</evidence>
<organism evidence="4 5">
    <name type="scientific">Cymbomonas tetramitiformis</name>
    <dbReference type="NCBI Taxonomy" id="36881"/>
    <lineage>
        <taxon>Eukaryota</taxon>
        <taxon>Viridiplantae</taxon>
        <taxon>Chlorophyta</taxon>
        <taxon>Pyramimonadophyceae</taxon>
        <taxon>Pyramimonadales</taxon>
        <taxon>Pyramimonadaceae</taxon>
        <taxon>Cymbomonas</taxon>
    </lineage>
</organism>
<keyword evidence="5" id="KW-1185">Reference proteome</keyword>
<dbReference type="Gene3D" id="2.60.40.150">
    <property type="entry name" value="C2 domain"/>
    <property type="match status" value="1"/>
</dbReference>
<dbReference type="Gene3D" id="3.60.10.10">
    <property type="entry name" value="Endonuclease/exonuclease/phosphatase"/>
    <property type="match status" value="1"/>
</dbReference>
<evidence type="ECO:0000259" key="3">
    <source>
        <dbReference type="PROSITE" id="PS50004"/>
    </source>
</evidence>
<comment type="caution">
    <text evidence="4">The sequence shown here is derived from an EMBL/GenBank/DDBJ whole genome shotgun (WGS) entry which is preliminary data.</text>
</comment>
<gene>
    <name evidence="4" type="ORF">CYMTET_28394</name>
</gene>
<dbReference type="Pfam" id="PF22669">
    <property type="entry name" value="Exo_endo_phos2"/>
    <property type="match status" value="1"/>
</dbReference>
<comment type="similarity">
    <text evidence="1">Belongs to the inositol polyphosphate 5-phosphatase family.</text>
</comment>
<evidence type="ECO:0000256" key="1">
    <source>
        <dbReference type="ARBA" id="ARBA00010768"/>
    </source>
</evidence>